<proteinExistence type="predicted"/>
<reference evidence="1 2" key="1">
    <citation type="journal article" date="2016" name="Int. J. Syst. Evol. Microbiol.">
        <title>Polaribacter haliotis sp. nov., isolated from the gut of abalone Haliotis discus hannai.</title>
        <authorList>
            <person name="Kim Y.O."/>
            <person name="Park I.S."/>
            <person name="Park S."/>
            <person name="Nam B.H."/>
            <person name="Park J.M."/>
            <person name="Kim D.G."/>
            <person name="Yoon J.H."/>
        </authorList>
    </citation>
    <scope>NUCLEOTIDE SEQUENCE [LARGE SCALE GENOMIC DNA]</scope>
    <source>
        <strain evidence="1 2">KCTC 52418</strain>
    </source>
</reference>
<dbReference type="PANTHER" id="PTHR28055">
    <property type="entry name" value="ALTERED INHERITANCE OF MITOCHONDRIA PROTEIN 41, MITOCHONDRIAL"/>
    <property type="match status" value="1"/>
</dbReference>
<dbReference type="Proteomes" id="UP000516764">
    <property type="component" value="Chromosome"/>
</dbReference>
<dbReference type="AlphaFoldDB" id="A0A7L8ABH3"/>
<dbReference type="InterPro" id="IPR023168">
    <property type="entry name" value="GatB_Yqey_C_2"/>
</dbReference>
<gene>
    <name evidence="1" type="ORF">H9I45_08290</name>
</gene>
<dbReference type="InterPro" id="IPR019004">
    <property type="entry name" value="YqeY/Aim41"/>
</dbReference>
<dbReference type="GO" id="GO:0016884">
    <property type="term" value="F:carbon-nitrogen ligase activity, with glutamine as amido-N-donor"/>
    <property type="evidence" value="ECO:0007669"/>
    <property type="project" value="InterPro"/>
</dbReference>
<dbReference type="Gene3D" id="1.10.1510.10">
    <property type="entry name" value="Uncharacterised protein YqeY/AIM41 PF09424, N-terminal domain"/>
    <property type="match status" value="1"/>
</dbReference>
<protein>
    <submittedName>
        <fullName evidence="1">GatB/YqeY domain-containing protein</fullName>
    </submittedName>
</protein>
<organism evidence="1 2">
    <name type="scientific">Polaribacter haliotis</name>
    <dbReference type="NCBI Taxonomy" id="1888915"/>
    <lineage>
        <taxon>Bacteria</taxon>
        <taxon>Pseudomonadati</taxon>
        <taxon>Bacteroidota</taxon>
        <taxon>Flavobacteriia</taxon>
        <taxon>Flavobacteriales</taxon>
        <taxon>Flavobacteriaceae</taxon>
    </lineage>
</organism>
<dbReference type="OrthoDB" id="9788127at2"/>
<dbReference type="SUPFAM" id="SSF89095">
    <property type="entry name" value="GatB/YqeY motif"/>
    <property type="match status" value="1"/>
</dbReference>
<keyword evidence="2" id="KW-1185">Reference proteome</keyword>
<sequence length="150" mass="16431">MSLQKQVMDKMKEAMKAKDTVALQALRAVKSAFLLAKTETGVQTELTEDQEMKIIQKQVKQRKDSAAIFIKQDRQDLAEPELAEIAVLEQFLPEALTEEEIEGVVISTIDGVGASGMQDMGKVMGIVSKELAGQADGKTISMLVKKHLAK</sequence>
<evidence type="ECO:0000313" key="1">
    <source>
        <dbReference type="EMBL" id="QOD59375.1"/>
    </source>
</evidence>
<dbReference type="InterPro" id="IPR003789">
    <property type="entry name" value="Asn/Gln_tRNA_amidoTrase-B-like"/>
</dbReference>
<accession>A0A7L8ABH3</accession>
<dbReference type="RefSeq" id="WP_088355448.1">
    <property type="nucleotide sequence ID" value="NZ_CP061813.1"/>
</dbReference>
<dbReference type="Pfam" id="PF09424">
    <property type="entry name" value="YqeY"/>
    <property type="match status" value="1"/>
</dbReference>
<dbReference type="KEGG" id="phal:H9I45_08290"/>
<name>A0A7L8ABH3_9FLAO</name>
<dbReference type="PANTHER" id="PTHR28055:SF1">
    <property type="entry name" value="ALTERED INHERITANCE OF MITOCHONDRIA PROTEIN 41, MITOCHONDRIAL"/>
    <property type="match status" value="1"/>
</dbReference>
<evidence type="ECO:0000313" key="2">
    <source>
        <dbReference type="Proteomes" id="UP000516764"/>
    </source>
</evidence>
<dbReference type="Gene3D" id="1.10.10.410">
    <property type="match status" value="1"/>
</dbReference>
<dbReference type="EMBL" id="CP061813">
    <property type="protein sequence ID" value="QOD59375.1"/>
    <property type="molecule type" value="Genomic_DNA"/>
</dbReference>
<dbReference type="InterPro" id="IPR042184">
    <property type="entry name" value="YqeY/Aim41_N"/>
</dbReference>